<evidence type="ECO:0000256" key="1">
    <source>
        <dbReference type="SAM" id="Phobius"/>
    </source>
</evidence>
<keyword evidence="1" id="KW-0472">Membrane</keyword>
<keyword evidence="1" id="KW-0812">Transmembrane</keyword>
<comment type="caution">
    <text evidence="2">The sequence shown here is derived from an EMBL/GenBank/DDBJ whole genome shotgun (WGS) entry which is preliminary data.</text>
</comment>
<organism evidence="2 3">
    <name type="scientific">Sphaerosporella brunnea</name>
    <dbReference type="NCBI Taxonomy" id="1250544"/>
    <lineage>
        <taxon>Eukaryota</taxon>
        <taxon>Fungi</taxon>
        <taxon>Dikarya</taxon>
        <taxon>Ascomycota</taxon>
        <taxon>Pezizomycotina</taxon>
        <taxon>Pezizomycetes</taxon>
        <taxon>Pezizales</taxon>
        <taxon>Pyronemataceae</taxon>
        <taxon>Sphaerosporella</taxon>
    </lineage>
</organism>
<dbReference type="AlphaFoldDB" id="A0A5J5EK35"/>
<gene>
    <name evidence="2" type="ORF">FN846DRAFT_969044</name>
</gene>
<keyword evidence="1" id="KW-1133">Transmembrane helix</keyword>
<reference evidence="2 3" key="1">
    <citation type="submission" date="2019-09" db="EMBL/GenBank/DDBJ databases">
        <title>Draft genome of the ectomycorrhizal ascomycete Sphaerosporella brunnea.</title>
        <authorList>
            <consortium name="DOE Joint Genome Institute"/>
            <person name="Benucci G.M."/>
            <person name="Marozzi G."/>
            <person name="Antonielli L."/>
            <person name="Sanchez S."/>
            <person name="Marco P."/>
            <person name="Wang X."/>
            <person name="Falini L.B."/>
            <person name="Barry K."/>
            <person name="Haridas S."/>
            <person name="Lipzen A."/>
            <person name="Labutti K."/>
            <person name="Grigoriev I.V."/>
            <person name="Murat C."/>
            <person name="Martin F."/>
            <person name="Albertini E."/>
            <person name="Donnini D."/>
            <person name="Bonito G."/>
        </authorList>
    </citation>
    <scope>NUCLEOTIDE SEQUENCE [LARGE SCALE GENOMIC DNA]</scope>
    <source>
        <strain evidence="2 3">Sb_GMNB300</strain>
    </source>
</reference>
<keyword evidence="3" id="KW-1185">Reference proteome</keyword>
<protein>
    <submittedName>
        <fullName evidence="2">Uncharacterized protein</fullName>
    </submittedName>
</protein>
<accession>A0A5J5EK35</accession>
<evidence type="ECO:0000313" key="3">
    <source>
        <dbReference type="Proteomes" id="UP000326924"/>
    </source>
</evidence>
<dbReference type="InParanoid" id="A0A5J5EK35"/>
<dbReference type="EMBL" id="VXIS01000257">
    <property type="protein sequence ID" value="KAA8895564.1"/>
    <property type="molecule type" value="Genomic_DNA"/>
</dbReference>
<evidence type="ECO:0000313" key="2">
    <source>
        <dbReference type="EMBL" id="KAA8895564.1"/>
    </source>
</evidence>
<feature type="transmembrane region" description="Helical" evidence="1">
    <location>
        <begin position="12"/>
        <end position="35"/>
    </location>
</feature>
<name>A0A5J5EK35_9PEZI</name>
<feature type="transmembrane region" description="Helical" evidence="1">
    <location>
        <begin position="79"/>
        <end position="98"/>
    </location>
</feature>
<proteinExistence type="predicted"/>
<dbReference type="Proteomes" id="UP000326924">
    <property type="component" value="Unassembled WGS sequence"/>
</dbReference>
<sequence>MIAPIFQSCRYCRLITTSSLLSVVLTTALFFFRFIPFVNFFSVPTWEAHSRTSHLRETIRRVSSRKESGFDVDLGVRNWFSFAYPFVIFIMLWVTHLGSECHGD</sequence>